<dbReference type="EMBL" id="AOHC02000015">
    <property type="protein sequence ID" value="EMY78960.1"/>
    <property type="molecule type" value="Genomic_DNA"/>
</dbReference>
<proteinExistence type="predicted"/>
<name>N1WJ63_9LEPT</name>
<dbReference type="NCBIfam" id="NF033171">
    <property type="entry name" value="lipo_LIC11139"/>
    <property type="match status" value="1"/>
</dbReference>
<accession>N1WJ63</accession>
<keyword evidence="2" id="KW-1185">Reference proteome</keyword>
<dbReference type="Proteomes" id="UP000012313">
    <property type="component" value="Unassembled WGS sequence"/>
</dbReference>
<sequence length="181" mass="19986">MTTSMYPVIFQSKKQGDSNLMKRIQKLLIALILGLTIITLNDCLISDSVSKVIDSLSKSSDSLESLSKSIKSLSTSVSSIFSSSSDDDEKKEKAYLKDVRDLTAMHVENGFQEIEFKNDLSTLALQNGLTNWKSLRVTYLGIGSGLKKAGVNEDKFQNFLQGLGTSRPEVVDSIRKGFHQL</sequence>
<dbReference type="AlphaFoldDB" id="N1WJ63"/>
<organism evidence="1 2">
    <name type="scientific">Leptospira weilii serovar Ranarum str. ICFT</name>
    <dbReference type="NCBI Taxonomy" id="1218598"/>
    <lineage>
        <taxon>Bacteria</taxon>
        <taxon>Pseudomonadati</taxon>
        <taxon>Spirochaetota</taxon>
        <taxon>Spirochaetia</taxon>
        <taxon>Leptospirales</taxon>
        <taxon>Leptospiraceae</taxon>
        <taxon>Leptospira</taxon>
    </lineage>
</organism>
<protein>
    <recommendedName>
        <fullName evidence="3">Lipoprotein</fullName>
    </recommendedName>
</protein>
<dbReference type="STRING" id="1218598.LEP1GSC060_0848"/>
<reference evidence="1" key="1">
    <citation type="submission" date="2013-03" db="EMBL/GenBank/DDBJ databases">
        <authorList>
            <person name="Harkins D.M."/>
            <person name="Durkin A.S."/>
            <person name="Brinkac L.M."/>
            <person name="Haft D.H."/>
            <person name="Selengut J.D."/>
            <person name="Sanka R."/>
            <person name="DePew J."/>
            <person name="Purushe J."/>
            <person name="Hartskeerl R.A."/>
            <person name="Ahmed A."/>
            <person name="van der Linden H."/>
            <person name="Goris M.G.A."/>
            <person name="Vinetz J.M."/>
            <person name="Sutton G.G."/>
            <person name="Nierman W.C."/>
            <person name="Fouts D.E."/>
        </authorList>
    </citation>
    <scope>NUCLEOTIDE SEQUENCE [LARGE SCALE GENOMIC DNA]</scope>
    <source>
        <strain evidence="1">ICFT</strain>
    </source>
</reference>
<comment type="caution">
    <text evidence="1">The sequence shown here is derived from an EMBL/GenBank/DDBJ whole genome shotgun (WGS) entry which is preliminary data.</text>
</comment>
<evidence type="ECO:0008006" key="3">
    <source>
        <dbReference type="Google" id="ProtNLM"/>
    </source>
</evidence>
<gene>
    <name evidence="1" type="ORF">LEP1GSC060_0848</name>
</gene>
<evidence type="ECO:0000313" key="2">
    <source>
        <dbReference type="Proteomes" id="UP000012313"/>
    </source>
</evidence>
<evidence type="ECO:0000313" key="1">
    <source>
        <dbReference type="EMBL" id="EMY78960.1"/>
    </source>
</evidence>